<organism evidence="2">
    <name type="scientific">Billgrantia gudaonensis</name>
    <dbReference type="NCBI Taxonomy" id="376427"/>
    <lineage>
        <taxon>Bacteria</taxon>
        <taxon>Pseudomonadati</taxon>
        <taxon>Pseudomonadota</taxon>
        <taxon>Gammaproteobacteria</taxon>
        <taxon>Oceanospirillales</taxon>
        <taxon>Halomonadaceae</taxon>
        <taxon>Billgrantia</taxon>
    </lineage>
</organism>
<proteinExistence type="predicted"/>
<comment type="caution">
    <text evidence="2">The sequence shown here is derived from an EMBL/GenBank/DDBJ whole genome shotgun (WGS) entry which is preliminary data.</text>
</comment>
<sequence length="146" mass="16455">MRCGHLPRRRARRVSRSPPAAWGDPRCGQPANQQLEQRRDCALRSTRQRRAPEQAGRQLAKDIDSGLRVHRRWRHGSPRAGTTYPFANAQRPTVFHAAGYCPASGLRHQVGRSRHLAGRQSSLTMPAWHGDGARLAIRYGRAPGRR</sequence>
<dbReference type="AlphaFoldDB" id="A0A432JII7"/>
<name>A0A432JII7_9GAMM</name>
<protein>
    <submittedName>
        <fullName evidence="2">Uncharacterized protein</fullName>
    </submittedName>
</protein>
<reference evidence="2" key="1">
    <citation type="submission" date="2018-12" db="EMBL/GenBank/DDBJ databases">
        <authorList>
            <person name="Jadhav K."/>
            <person name="Kushwaha B."/>
            <person name="Jadhav I."/>
        </authorList>
    </citation>
    <scope>NUCLEOTIDE SEQUENCE [LARGE SCALE GENOMIC DNA]</scope>
    <source>
        <strain evidence="2">SBS 10</strain>
    </source>
</reference>
<feature type="region of interest" description="Disordered" evidence="1">
    <location>
        <begin position="1"/>
        <end position="39"/>
    </location>
</feature>
<dbReference type="EMBL" id="RXHI01000020">
    <property type="protein sequence ID" value="RUA22262.1"/>
    <property type="molecule type" value="Genomic_DNA"/>
</dbReference>
<gene>
    <name evidence="2" type="ORF">DSL92_06710</name>
</gene>
<evidence type="ECO:0000313" key="2">
    <source>
        <dbReference type="EMBL" id="RUA22262.1"/>
    </source>
</evidence>
<feature type="compositionally biased region" description="Basic residues" evidence="1">
    <location>
        <begin position="1"/>
        <end position="15"/>
    </location>
</feature>
<accession>A0A432JII7</accession>
<evidence type="ECO:0000256" key="1">
    <source>
        <dbReference type="SAM" id="MobiDB-lite"/>
    </source>
</evidence>